<evidence type="ECO:0000256" key="1">
    <source>
        <dbReference type="ARBA" id="ARBA00006640"/>
    </source>
</evidence>
<accession>A0A9D6Z520</accession>
<dbReference type="HAMAP" id="MF_00358">
    <property type="entry name" value="Ribosomal_bS21"/>
    <property type="match status" value="1"/>
</dbReference>
<dbReference type="GO" id="GO:0006412">
    <property type="term" value="P:translation"/>
    <property type="evidence" value="ECO:0007669"/>
    <property type="project" value="UniProtKB-UniRule"/>
</dbReference>
<dbReference type="PROSITE" id="PS01181">
    <property type="entry name" value="RIBOSOMAL_S21"/>
    <property type="match status" value="1"/>
</dbReference>
<dbReference type="Gene3D" id="1.20.5.1150">
    <property type="entry name" value="Ribosomal protein S8"/>
    <property type="match status" value="1"/>
</dbReference>
<evidence type="ECO:0000256" key="5">
    <source>
        <dbReference type="HAMAP-Rule" id="MF_00358"/>
    </source>
</evidence>
<dbReference type="GO" id="GO:1990904">
    <property type="term" value="C:ribonucleoprotein complex"/>
    <property type="evidence" value="ECO:0007669"/>
    <property type="project" value="UniProtKB-KW"/>
</dbReference>
<dbReference type="InterPro" id="IPR001911">
    <property type="entry name" value="Ribosomal_bS21"/>
</dbReference>
<dbReference type="NCBIfam" id="TIGR00030">
    <property type="entry name" value="S21p"/>
    <property type="match status" value="1"/>
</dbReference>
<evidence type="ECO:0000313" key="7">
    <source>
        <dbReference type="EMBL" id="MBI5248731.1"/>
    </source>
</evidence>
<dbReference type="GO" id="GO:0005840">
    <property type="term" value="C:ribosome"/>
    <property type="evidence" value="ECO:0007669"/>
    <property type="project" value="UniProtKB-KW"/>
</dbReference>
<comment type="caution">
    <text evidence="7">The sequence shown here is derived from an EMBL/GenBank/DDBJ whole genome shotgun (WGS) entry which is preliminary data.</text>
</comment>
<proteinExistence type="inferred from homology"/>
<dbReference type="GO" id="GO:0003735">
    <property type="term" value="F:structural constituent of ribosome"/>
    <property type="evidence" value="ECO:0007669"/>
    <property type="project" value="InterPro"/>
</dbReference>
<evidence type="ECO:0000256" key="3">
    <source>
        <dbReference type="ARBA" id="ARBA00023274"/>
    </source>
</evidence>
<dbReference type="InterPro" id="IPR038380">
    <property type="entry name" value="Ribosomal_bS21_sf"/>
</dbReference>
<sequence>MPGVVVREDEPFENALRRFKKQMQKSGVLAEVKKRRAYDKPSVKRKKKAILARKRLLKKMRRMRRFG</sequence>
<dbReference type="InterPro" id="IPR018278">
    <property type="entry name" value="Ribosomal_bS21_CS"/>
</dbReference>
<reference evidence="7" key="1">
    <citation type="submission" date="2020-07" db="EMBL/GenBank/DDBJ databases">
        <title>Huge and variable diversity of episymbiotic CPR bacteria and DPANN archaea in groundwater ecosystems.</title>
        <authorList>
            <person name="He C.Y."/>
            <person name="Keren R."/>
            <person name="Whittaker M."/>
            <person name="Farag I.F."/>
            <person name="Doudna J."/>
            <person name="Cate J.H.D."/>
            <person name="Banfield J.F."/>
        </authorList>
    </citation>
    <scope>NUCLEOTIDE SEQUENCE</scope>
    <source>
        <strain evidence="7">NC_groundwater_1664_Pr3_B-0.1um_52_9</strain>
    </source>
</reference>
<dbReference type="EMBL" id="JACRDE010000132">
    <property type="protein sequence ID" value="MBI5248731.1"/>
    <property type="molecule type" value="Genomic_DNA"/>
</dbReference>
<organism evidence="7 8">
    <name type="scientific">Desulfomonile tiedjei</name>
    <dbReference type="NCBI Taxonomy" id="2358"/>
    <lineage>
        <taxon>Bacteria</taxon>
        <taxon>Pseudomonadati</taxon>
        <taxon>Thermodesulfobacteriota</taxon>
        <taxon>Desulfomonilia</taxon>
        <taxon>Desulfomonilales</taxon>
        <taxon>Desulfomonilaceae</taxon>
        <taxon>Desulfomonile</taxon>
    </lineage>
</organism>
<dbReference type="PANTHER" id="PTHR21109">
    <property type="entry name" value="MITOCHONDRIAL 28S RIBOSOMAL PROTEIN S21"/>
    <property type="match status" value="1"/>
</dbReference>
<protein>
    <recommendedName>
        <fullName evidence="4 5">Small ribosomal subunit protein bS21</fullName>
    </recommendedName>
</protein>
<comment type="similarity">
    <text evidence="1 5 6">Belongs to the bacterial ribosomal protein bS21 family.</text>
</comment>
<dbReference type="PANTHER" id="PTHR21109:SF22">
    <property type="entry name" value="SMALL RIBOSOMAL SUBUNIT PROTEIN BS21"/>
    <property type="match status" value="1"/>
</dbReference>
<evidence type="ECO:0000313" key="8">
    <source>
        <dbReference type="Proteomes" id="UP000807825"/>
    </source>
</evidence>
<dbReference type="Proteomes" id="UP000807825">
    <property type="component" value="Unassembled WGS sequence"/>
</dbReference>
<evidence type="ECO:0000256" key="2">
    <source>
        <dbReference type="ARBA" id="ARBA00022980"/>
    </source>
</evidence>
<dbReference type="PRINTS" id="PR00976">
    <property type="entry name" value="RIBOSOMALS21"/>
</dbReference>
<keyword evidence="2 5" id="KW-0689">Ribosomal protein</keyword>
<gene>
    <name evidence="5" type="primary">rpsU</name>
    <name evidence="7" type="ORF">HY912_04485</name>
</gene>
<keyword evidence="3 5" id="KW-0687">Ribonucleoprotein</keyword>
<evidence type="ECO:0000256" key="6">
    <source>
        <dbReference type="RuleBase" id="RU000667"/>
    </source>
</evidence>
<dbReference type="AlphaFoldDB" id="A0A9D6Z520"/>
<evidence type="ECO:0000256" key="4">
    <source>
        <dbReference type="ARBA" id="ARBA00035135"/>
    </source>
</evidence>
<name>A0A9D6Z520_9BACT</name>
<dbReference type="Pfam" id="PF01165">
    <property type="entry name" value="Ribosomal_S21"/>
    <property type="match status" value="1"/>
</dbReference>